<keyword evidence="3" id="KW-1185">Reference proteome</keyword>
<dbReference type="EMBL" id="CP046401">
    <property type="protein sequence ID" value="QGY42965.1"/>
    <property type="molecule type" value="Genomic_DNA"/>
</dbReference>
<keyword evidence="1" id="KW-0812">Transmembrane</keyword>
<gene>
    <name evidence="2" type="ORF">GM418_04620</name>
</gene>
<proteinExistence type="predicted"/>
<evidence type="ECO:0000313" key="2">
    <source>
        <dbReference type="EMBL" id="QGY42965.1"/>
    </source>
</evidence>
<dbReference type="KEGG" id="mcos:GM418_04620"/>
<dbReference type="AlphaFoldDB" id="A0A6I6JJC2"/>
<accession>A0A6I6JJC2</accession>
<evidence type="ECO:0008006" key="4">
    <source>
        <dbReference type="Google" id="ProtNLM"/>
    </source>
</evidence>
<organism evidence="2 3">
    <name type="scientific">Maribellus comscasis</name>
    <dbReference type="NCBI Taxonomy" id="2681766"/>
    <lineage>
        <taxon>Bacteria</taxon>
        <taxon>Pseudomonadati</taxon>
        <taxon>Bacteroidota</taxon>
        <taxon>Bacteroidia</taxon>
        <taxon>Marinilabiliales</taxon>
        <taxon>Prolixibacteraceae</taxon>
        <taxon>Maribellus</taxon>
    </lineage>
</organism>
<name>A0A6I6JJC2_9BACT</name>
<feature type="transmembrane region" description="Helical" evidence="1">
    <location>
        <begin position="12"/>
        <end position="32"/>
    </location>
</feature>
<reference evidence="2 3" key="1">
    <citation type="submission" date="2019-11" db="EMBL/GenBank/DDBJ databases">
        <authorList>
            <person name="Zheng R.K."/>
            <person name="Sun C.M."/>
        </authorList>
    </citation>
    <scope>NUCLEOTIDE SEQUENCE [LARGE SCALE GENOMIC DNA]</scope>
    <source>
        <strain evidence="2 3">WC007</strain>
    </source>
</reference>
<dbReference type="Proteomes" id="UP000428260">
    <property type="component" value="Chromosome"/>
</dbReference>
<evidence type="ECO:0000256" key="1">
    <source>
        <dbReference type="SAM" id="Phobius"/>
    </source>
</evidence>
<keyword evidence="1" id="KW-0472">Membrane</keyword>
<dbReference type="RefSeq" id="WP_158863624.1">
    <property type="nucleotide sequence ID" value="NZ_CP046401.1"/>
</dbReference>
<protein>
    <recommendedName>
        <fullName evidence="4">HEAT repeat domain-containing protein</fullName>
    </recommendedName>
</protein>
<evidence type="ECO:0000313" key="3">
    <source>
        <dbReference type="Proteomes" id="UP000428260"/>
    </source>
</evidence>
<keyword evidence="1" id="KW-1133">Transmembrane helix</keyword>
<sequence>MKKKLKGWIIRTLFITIAGLFIIYSGLRIWIWSDANQFAKKASEKFNTDKTAALLSYIDSNEITIKEKNKAVWALGVLNEKEALPQLEMLYTGDTCDHDDAICQYELYKAIHKIKGNFRGSWQAKN</sequence>